<dbReference type="InterPro" id="IPR000639">
    <property type="entry name" value="Epox_hydrolase-like"/>
</dbReference>
<dbReference type="PANTHER" id="PTHR21661:SF35">
    <property type="entry name" value="EPOXIDE HYDROLASE"/>
    <property type="match status" value="1"/>
</dbReference>
<evidence type="ECO:0000313" key="6">
    <source>
        <dbReference type="EMBL" id="ANB75890.1"/>
    </source>
</evidence>
<accession>A0A160FS53</accession>
<dbReference type="PANTHER" id="PTHR21661">
    <property type="entry name" value="EPOXIDE HYDROLASE 1-RELATED"/>
    <property type="match status" value="1"/>
</dbReference>
<keyword evidence="3 6" id="KW-0378">Hydrolase</keyword>
<sequence>MTIENTAQQREVIREFRIEIPQSELDSLKQRLRDVRWPEEEPVHDWTQGVPLAKAKALIDYWRDHYDWRRIEARLNFFPQFLTEIDGLDIHFHHIRSPHAEALPMIMTHGWPGSTIEFLKVIEPLTNPTKFGGSASDAFHLVIPSLPGHGFSGKPREAGWNAEHTAKAWAVLMQRLGYSRYVAQGGDWGSTVTHFMASQRPKGLLAGHVCWPLVFPATMPTDLTPEEAKAFDAVERFKTDAAGYHHQQATRPQTLGYALADSPAGQAIWIYEKFNEWTDNNGTIEELFTLDEMLDNISIYWLTNSGGSSARYYWENARGTTGTNLAFGRIELPMSATIFPKDMYEAPRHWAEASWPNLVHWGISEKGGHFSAWEQPEIIVGEVRKAFQCFR</sequence>
<dbReference type="InterPro" id="IPR016292">
    <property type="entry name" value="Epoxide_hydrolase"/>
</dbReference>
<feature type="active site" description="Nucleophile" evidence="4">
    <location>
        <position position="187"/>
    </location>
</feature>
<comment type="similarity">
    <text evidence="1">Belongs to the peptidase S33 family.</text>
</comment>
<dbReference type="KEGG" id="buz:AYM40_26680"/>
<dbReference type="PIRSF" id="PIRSF001112">
    <property type="entry name" value="Epoxide_hydrolase"/>
    <property type="match status" value="1"/>
</dbReference>
<dbReference type="Pfam" id="PF06441">
    <property type="entry name" value="EHN"/>
    <property type="match status" value="1"/>
</dbReference>
<organism evidence="6 7">
    <name type="scientific">Paraburkholderia phytofirmans OLGA172</name>
    <dbReference type="NCBI Taxonomy" id="1417228"/>
    <lineage>
        <taxon>Bacteria</taxon>
        <taxon>Pseudomonadati</taxon>
        <taxon>Pseudomonadota</taxon>
        <taxon>Betaproteobacteria</taxon>
        <taxon>Burkholderiales</taxon>
        <taxon>Burkholderiaceae</taxon>
        <taxon>Paraburkholderia</taxon>
    </lineage>
</organism>
<reference evidence="6 7" key="1">
    <citation type="journal article" date="2016" name="Gene">
        <title>PacBio SMRT assembly of a complex multi-replicon genome reveals chlorocatechol degradative operon in a region of genome plasticity.</title>
        <authorList>
            <person name="Ricker N."/>
            <person name="Shen S.Y."/>
            <person name="Goordial J."/>
            <person name="Jin S."/>
            <person name="Fulthorpe R.R."/>
        </authorList>
    </citation>
    <scope>NUCLEOTIDE SEQUENCE [LARGE SCALE GENOMIC DNA]</scope>
    <source>
        <strain evidence="6 7">OLGA172</strain>
    </source>
</reference>
<name>A0A160FS53_9BURK</name>
<evidence type="ECO:0000256" key="1">
    <source>
        <dbReference type="ARBA" id="ARBA00010088"/>
    </source>
</evidence>
<keyword evidence="2" id="KW-0058">Aromatic hydrocarbons catabolism</keyword>
<evidence type="ECO:0000259" key="5">
    <source>
        <dbReference type="Pfam" id="PF06441"/>
    </source>
</evidence>
<evidence type="ECO:0000256" key="3">
    <source>
        <dbReference type="ARBA" id="ARBA00022801"/>
    </source>
</evidence>
<dbReference type="STRING" id="1804984.AYM40_26680"/>
<dbReference type="AlphaFoldDB" id="A0A160FS53"/>
<dbReference type="OrthoDB" id="9780765at2"/>
<dbReference type="Proteomes" id="UP000076852">
    <property type="component" value="Chromosome 2"/>
</dbReference>
<proteinExistence type="inferred from homology"/>
<feature type="domain" description="Epoxide hydrolase N-terminal" evidence="5">
    <location>
        <begin position="13"/>
        <end position="118"/>
    </location>
</feature>
<dbReference type="GO" id="GO:0097176">
    <property type="term" value="P:epoxide metabolic process"/>
    <property type="evidence" value="ECO:0007669"/>
    <property type="project" value="TreeGrafter"/>
</dbReference>
<dbReference type="PRINTS" id="PR00412">
    <property type="entry name" value="EPOXHYDRLASE"/>
</dbReference>
<dbReference type="EMBL" id="CP014579">
    <property type="protein sequence ID" value="ANB75890.1"/>
    <property type="molecule type" value="Genomic_DNA"/>
</dbReference>
<feature type="active site" description="Proton acceptor" evidence="4">
    <location>
        <position position="369"/>
    </location>
</feature>
<evidence type="ECO:0000313" key="7">
    <source>
        <dbReference type="Proteomes" id="UP000076852"/>
    </source>
</evidence>
<dbReference type="InterPro" id="IPR010497">
    <property type="entry name" value="Epoxide_hydro_N"/>
</dbReference>
<dbReference type="RefSeq" id="WP_063499154.1">
    <property type="nucleotide sequence ID" value="NZ_CP014579.1"/>
</dbReference>
<gene>
    <name evidence="6" type="ORF">AYM40_26680</name>
</gene>
<feature type="active site" description="Proton donor" evidence="4">
    <location>
        <position position="313"/>
    </location>
</feature>
<protein>
    <submittedName>
        <fullName evidence="6">Epoxide hydrolase</fullName>
    </submittedName>
</protein>
<keyword evidence="7" id="KW-1185">Reference proteome</keyword>
<dbReference type="Gene3D" id="3.40.50.1820">
    <property type="entry name" value="alpha/beta hydrolase"/>
    <property type="match status" value="1"/>
</dbReference>
<dbReference type="InterPro" id="IPR029058">
    <property type="entry name" value="AB_hydrolase_fold"/>
</dbReference>
<evidence type="ECO:0000256" key="4">
    <source>
        <dbReference type="PIRSR" id="PIRSR001112-1"/>
    </source>
</evidence>
<dbReference type="GO" id="GO:0004301">
    <property type="term" value="F:epoxide hydrolase activity"/>
    <property type="evidence" value="ECO:0007669"/>
    <property type="project" value="TreeGrafter"/>
</dbReference>
<evidence type="ECO:0000256" key="2">
    <source>
        <dbReference type="ARBA" id="ARBA00022797"/>
    </source>
</evidence>
<dbReference type="SUPFAM" id="SSF53474">
    <property type="entry name" value="alpha/beta-Hydrolases"/>
    <property type="match status" value="1"/>
</dbReference>